<keyword evidence="1 2" id="KW-0472">Membrane</keyword>
<organism evidence="3 4">
    <name type="scientific">Aquicoccus porphyridii</name>
    <dbReference type="NCBI Taxonomy" id="1852029"/>
    <lineage>
        <taxon>Bacteria</taxon>
        <taxon>Pseudomonadati</taxon>
        <taxon>Pseudomonadota</taxon>
        <taxon>Alphaproteobacteria</taxon>
        <taxon>Rhodobacterales</taxon>
        <taxon>Paracoccaceae</taxon>
        <taxon>Aquicoccus</taxon>
    </lineage>
</organism>
<keyword evidence="1" id="KW-0813">Transport</keyword>
<evidence type="ECO:0000313" key="4">
    <source>
        <dbReference type="Proteomes" id="UP000325291"/>
    </source>
</evidence>
<dbReference type="PANTHER" id="PTHR38831:SF1">
    <property type="entry name" value="TYPE II SECRETION SYSTEM PROTEIN K-RELATED"/>
    <property type="match status" value="1"/>
</dbReference>
<dbReference type="SUPFAM" id="SSF54523">
    <property type="entry name" value="Pili subunits"/>
    <property type="match status" value="1"/>
</dbReference>
<sequence>MIARDAQGGVVLVNVLVVLAIAGGLMLLLVSSQEAAFDRVARAADAAVVEQIAMGAEASVVDALRRDLDDAPETDHLAEPWAQGVIQDEVSLPTGRFSVRVTDLQAKFDINQMAEPSAGLLDFLRRLLLALDQPPETANQISRIMRVVGQIARLDDLSTFGVAPETLAAMAPHVTALPIAGTVNLNTVDPLLLRVMLQNRSHAAQLIRTRESRGFLTLDDLRSVGAQRPQNSGFTSNAYRVDILAEAGTAAIEMQTILTRRNARGVQAVDILERQFTYDTPIPPSN</sequence>
<dbReference type="PANTHER" id="PTHR38831">
    <property type="entry name" value="TYPE II SECRETION SYSTEM PROTEIN K"/>
    <property type="match status" value="1"/>
</dbReference>
<protein>
    <recommendedName>
        <fullName evidence="1">Type II secretion system protein K</fullName>
    </recommendedName>
</protein>
<accession>A0A5A9ZGP2</accession>
<dbReference type="AlphaFoldDB" id="A0A5A9ZGP2"/>
<keyword evidence="4" id="KW-1185">Reference proteome</keyword>
<dbReference type="GO" id="GO:0005886">
    <property type="term" value="C:plasma membrane"/>
    <property type="evidence" value="ECO:0007669"/>
    <property type="project" value="UniProtKB-SubCell"/>
</dbReference>
<proteinExistence type="inferred from homology"/>
<evidence type="ECO:0000256" key="1">
    <source>
        <dbReference type="PIRNR" id="PIRNR002786"/>
    </source>
</evidence>
<comment type="caution">
    <text evidence="3">The sequence shown here is derived from an EMBL/GenBank/DDBJ whole genome shotgun (WGS) entry which is preliminary data.</text>
</comment>
<dbReference type="EMBL" id="VINQ01000005">
    <property type="protein sequence ID" value="KAA0916354.1"/>
    <property type="molecule type" value="Genomic_DNA"/>
</dbReference>
<evidence type="ECO:0000256" key="2">
    <source>
        <dbReference type="SAM" id="Phobius"/>
    </source>
</evidence>
<dbReference type="GO" id="GO:0009306">
    <property type="term" value="P:protein secretion"/>
    <property type="evidence" value="ECO:0007669"/>
    <property type="project" value="InterPro"/>
</dbReference>
<keyword evidence="1" id="KW-1003">Cell membrane</keyword>
<keyword evidence="2" id="KW-1133">Transmembrane helix</keyword>
<keyword evidence="2" id="KW-0812">Transmembrane</keyword>
<comment type="similarity">
    <text evidence="1">Belongs to the GSP K family.</text>
</comment>
<reference evidence="3 4" key="1">
    <citation type="submission" date="2019-07" db="EMBL/GenBank/DDBJ databases">
        <title>Aquicoccus porphyridii gen. nov., sp. nov., isolated from a small marine red alga, Porphyridium marinum.</title>
        <authorList>
            <person name="Liu L."/>
        </authorList>
    </citation>
    <scope>NUCLEOTIDE SEQUENCE [LARGE SCALE GENOMIC DNA]</scope>
    <source>
        <strain evidence="3 4">L1 8-17</strain>
    </source>
</reference>
<dbReference type="InterPro" id="IPR045584">
    <property type="entry name" value="Pilin-like"/>
</dbReference>
<dbReference type="InterPro" id="IPR005628">
    <property type="entry name" value="GspK"/>
</dbReference>
<keyword evidence="1" id="KW-0997">Cell inner membrane</keyword>
<dbReference type="PIRSF" id="PIRSF002786">
    <property type="entry name" value="XcpX"/>
    <property type="match status" value="1"/>
</dbReference>
<gene>
    <name evidence="3" type="ORF">FLO80_09610</name>
</gene>
<evidence type="ECO:0000313" key="3">
    <source>
        <dbReference type="EMBL" id="KAA0916354.1"/>
    </source>
</evidence>
<comment type="subcellular location">
    <subcellularLocation>
        <location evidence="1">Cell inner membrane</location>
    </subcellularLocation>
</comment>
<name>A0A5A9ZGP2_9RHOB</name>
<dbReference type="Gene3D" id="3.30.1300.30">
    <property type="entry name" value="GSPII I/J protein-like"/>
    <property type="match status" value="1"/>
</dbReference>
<dbReference type="RefSeq" id="WP_111366016.1">
    <property type="nucleotide sequence ID" value="NZ_VINQ01000005.1"/>
</dbReference>
<feature type="transmembrane region" description="Helical" evidence="2">
    <location>
        <begin position="6"/>
        <end position="30"/>
    </location>
</feature>
<dbReference type="Proteomes" id="UP000325291">
    <property type="component" value="Unassembled WGS sequence"/>
</dbReference>